<reference evidence="2 3" key="1">
    <citation type="submission" date="2015-07" db="EMBL/GenBank/DDBJ databases">
        <authorList>
            <person name="Cajimat M.N.B."/>
            <person name="Milazzo M.L."/>
            <person name="Fulhorst C.F."/>
        </authorList>
    </citation>
    <scope>NUCLEOTIDE SEQUENCE [LARGE SCALE GENOMIC DNA]</scope>
    <source>
        <strain evidence="2">Single colony</strain>
    </source>
</reference>
<sequence length="1643" mass="178324">MGIRGFFQLAREAGAMVEEFVRGGPAAVGRVLAGWLKDRNTKLLLLDVSSLTGHILVQQEGRQAYEDRLGERLPHYQAAFTARTCAHLHALLLPIRAALPDLAIHLVCDHLDFRPSTKEPEIEKREKKRLAAWLMGAMQLIKEVRRKGKNHIEHAQRLLEKAGFAEVRSGLPQGAMGLHRVQAEEIASCPSASARWLRENVLLVTAPSDADGHLARAALAASSPAPSSRPHPVHGLVEATQHLDLLAKQSVSPSRILTLAGDSDLSANTGSGVARFFARINWQVGGASLGVIDKHDLSLSLSYLTNGVEIANAALAMGQDSTGSGILGLGIKAVVNPKPEYTAFATEDWGALTRDDKVEEQRLWDERGGSVEKALKVKVPEKPWGEEMRVFRGYEGAVVSKMAVMQRVWVKVRDEAQARNPNPAPPRRHNLGKPASTPPRTAPRRPKQRLPPSPQTHSVQVRYRPQVPTSADQLAALDATKPANPAPIVTPAETTSGGKKRKRESSKLKVPSVEAGRQAKRRKKEGKEADTHEGREKDDEPAGDKEKVPQATPIRDSAPTRTRRTNLKNAVQSADLLFILRLANVIFTSVAPVLISSTLSLLLASRKRFDIASIGAIRLAQDCADCAADLFKLVNLVLDLTLNQSRQGTFREASLAETARQELGGGADGPAVAAWVEEWSSLTEEEQSVALERSLLLGDVRVAKSVQQHLDIPPVIAFFLLYPGAQAILKDLVTQASTAVFVARKARVGRFVNDLVSSILLRGVNGTLSIDIDKATAASRARLAAACHDDPALEKEITYVCRQTFLRTPSHIVLPSTELHDTLSTFAQSLSPDLEQRLASTLSLPSIDELASVLVLCTRVASRLIVEAADATARAQYDEDKAVRPKNLAQAGSRSRWRDSRHEPLVEKLVDAGLAAAGAGRPHESAWSANDCGGAVLAGRKGLLDLSRRMAKRNPSENAGSAAQGKDEEEGEADEEDSKEQAWPMRRSSFAQLIAGGASTLVSPEILLFIVEEQVSRTSASVAQDGDGRLLSTFLPTHAPMSAADACSLISSIAEEPVIIPRVAAALKDYISFLSRIMSHDLKTDDTLGKSRDAAEHFHHCSQLLSLLNIDRITLSQQAPIAAQDRTLHSIAAQIEATWSGGVIHVGSKPILKPTPKQILRLASGDQLEAFRIVFPSFKLPHFPRGSVTFSHDRLHVHILRIDTPPPYLLTSLYGSAAAIPPKLTVGCFLRDAYKSAKSAKYFTGLALPPARLVEQQSPSTSSTSTFFDENDQPLDRRLAECLVTPRQMQVKPALSTLPSVPWLGGNNLVELRRFLGLQPDGSSGYDKNVLVIALDLGSKNVGVGCAERPAIPGTLMCIRVRDGVFLGSERELQRRAEQKATVSGNAGLSKRTAFDCQRQREKLLDQVAHEFVSEAVKTPPHGVGWPAIEKVVVAIGGGDIEAAFGQRGSKAAGPFVSSIVQHFEAQFGKGNVVARIVNEAYTSSRCVRLTCRKKDNKPLVKYVWTEGPRKGRQFYRILYCADCERTINRDEVGGQNILTNVLSAVRFGFGAFTAKFAARMGLKWKGIGDAAQMEGKGEGEGAAQENPAPTSAGTADSPLADQSLPADVRRDLDELEDDMYLHPEEYVVRRDAILSRVRQTGS</sequence>
<accession>A0A0K3C9C5</accession>
<feature type="region of interest" description="Disordered" evidence="1">
    <location>
        <begin position="479"/>
        <end position="566"/>
    </location>
</feature>
<feature type="compositionally biased region" description="Basic and acidic residues" evidence="1">
    <location>
        <begin position="525"/>
        <end position="548"/>
    </location>
</feature>
<feature type="compositionally biased region" description="Acidic residues" evidence="1">
    <location>
        <begin position="967"/>
        <end position="978"/>
    </location>
</feature>
<feature type="region of interest" description="Disordered" evidence="1">
    <location>
        <begin position="952"/>
        <end position="982"/>
    </location>
</feature>
<proteinExistence type="predicted"/>
<gene>
    <name evidence="2" type="primary">FGENESH: predicted gene_2.518</name>
    <name evidence="2" type="ORF">BN2166_0013490</name>
</gene>
<name>A0A0K3C9C5_RHOTO</name>
<protein>
    <submittedName>
        <fullName evidence="2">Uncharacterized protein</fullName>
    </submittedName>
</protein>
<evidence type="ECO:0000313" key="2">
    <source>
        <dbReference type="EMBL" id="CTR05488.1"/>
    </source>
</evidence>
<keyword evidence="3" id="KW-1185">Reference proteome</keyword>
<dbReference type="EMBL" id="CWKI01000002">
    <property type="protein sequence ID" value="CTR05488.1"/>
    <property type="molecule type" value="Genomic_DNA"/>
</dbReference>
<dbReference type="Proteomes" id="UP000199069">
    <property type="component" value="Unassembled WGS sequence"/>
</dbReference>
<organism evidence="2 3">
    <name type="scientific">Rhodotorula toruloides</name>
    <name type="common">Yeast</name>
    <name type="synonym">Rhodosporidium toruloides</name>
    <dbReference type="NCBI Taxonomy" id="5286"/>
    <lineage>
        <taxon>Eukaryota</taxon>
        <taxon>Fungi</taxon>
        <taxon>Dikarya</taxon>
        <taxon>Basidiomycota</taxon>
        <taxon>Pucciniomycotina</taxon>
        <taxon>Microbotryomycetes</taxon>
        <taxon>Sporidiobolales</taxon>
        <taxon>Sporidiobolaceae</taxon>
        <taxon>Rhodotorula</taxon>
    </lineage>
</organism>
<feature type="region of interest" description="Disordered" evidence="1">
    <location>
        <begin position="417"/>
        <end position="465"/>
    </location>
</feature>
<feature type="region of interest" description="Disordered" evidence="1">
    <location>
        <begin position="1574"/>
        <end position="1609"/>
    </location>
</feature>
<evidence type="ECO:0000313" key="3">
    <source>
        <dbReference type="Proteomes" id="UP000199069"/>
    </source>
</evidence>
<evidence type="ECO:0000256" key="1">
    <source>
        <dbReference type="SAM" id="MobiDB-lite"/>
    </source>
</evidence>